<comment type="subcellular location">
    <subcellularLocation>
        <location evidence="1">Secreted</location>
    </subcellularLocation>
</comment>
<dbReference type="GO" id="GO:0040008">
    <property type="term" value="P:regulation of growth"/>
    <property type="evidence" value="ECO:0007669"/>
    <property type="project" value="UniProtKB-ARBA"/>
</dbReference>
<keyword evidence="5 7" id="KW-0732">Signal</keyword>
<keyword evidence="4" id="KW-0372">Hormone</keyword>
<feature type="signal peptide" evidence="7">
    <location>
        <begin position="1"/>
        <end position="29"/>
    </location>
</feature>
<dbReference type="PANTHER" id="PTHR33136">
    <property type="entry name" value="RAPID ALKALINIZATION FACTOR-LIKE"/>
    <property type="match status" value="1"/>
</dbReference>
<keyword evidence="3" id="KW-0964">Secreted</keyword>
<gene>
    <name evidence="8" type="ORF">DKX38_019318</name>
</gene>
<evidence type="ECO:0000256" key="1">
    <source>
        <dbReference type="ARBA" id="ARBA00004613"/>
    </source>
</evidence>
<evidence type="ECO:0000313" key="9">
    <source>
        <dbReference type="Proteomes" id="UP000326939"/>
    </source>
</evidence>
<name>A0A5N5KFY2_9ROSI</name>
<evidence type="ECO:0000256" key="6">
    <source>
        <dbReference type="ARBA" id="ARBA00023157"/>
    </source>
</evidence>
<dbReference type="GO" id="GO:0005576">
    <property type="term" value="C:extracellular region"/>
    <property type="evidence" value="ECO:0007669"/>
    <property type="project" value="UniProtKB-SubCell"/>
</dbReference>
<reference evidence="9" key="1">
    <citation type="journal article" date="2019" name="Gigascience">
        <title>De novo genome assembly of the endangered Acer yangbiense, a plant species with extremely small populations endemic to Yunnan Province, China.</title>
        <authorList>
            <person name="Yang J."/>
            <person name="Wariss H.M."/>
            <person name="Tao L."/>
            <person name="Zhang R."/>
            <person name="Yun Q."/>
            <person name="Hollingsworth P."/>
            <person name="Dao Z."/>
            <person name="Luo G."/>
            <person name="Guo H."/>
            <person name="Ma Y."/>
            <person name="Sun W."/>
        </authorList>
    </citation>
    <scope>NUCLEOTIDE SEQUENCE [LARGE SCALE GENOMIC DNA]</scope>
    <source>
        <strain evidence="9">cv. br00</strain>
    </source>
</reference>
<dbReference type="GO" id="GO:0005179">
    <property type="term" value="F:hormone activity"/>
    <property type="evidence" value="ECO:0007669"/>
    <property type="project" value="UniProtKB-KW"/>
</dbReference>
<protein>
    <submittedName>
        <fullName evidence="8">Uncharacterized protein</fullName>
    </submittedName>
</protein>
<keyword evidence="9" id="KW-1185">Reference proteome</keyword>
<feature type="chain" id="PRO_5024317316" evidence="7">
    <location>
        <begin position="30"/>
        <end position="233"/>
    </location>
</feature>
<keyword evidence="6" id="KW-1015">Disulfide bond</keyword>
<evidence type="ECO:0000256" key="3">
    <source>
        <dbReference type="ARBA" id="ARBA00022525"/>
    </source>
</evidence>
<dbReference type="EMBL" id="VDCV01000013">
    <property type="protein sequence ID" value="KAB5529237.1"/>
    <property type="molecule type" value="Genomic_DNA"/>
</dbReference>
<evidence type="ECO:0000313" key="8">
    <source>
        <dbReference type="EMBL" id="KAB5529237.1"/>
    </source>
</evidence>
<accession>A0A5N5KFY2</accession>
<organism evidence="8 9">
    <name type="scientific">Salix brachista</name>
    <dbReference type="NCBI Taxonomy" id="2182728"/>
    <lineage>
        <taxon>Eukaryota</taxon>
        <taxon>Viridiplantae</taxon>
        <taxon>Streptophyta</taxon>
        <taxon>Embryophyta</taxon>
        <taxon>Tracheophyta</taxon>
        <taxon>Spermatophyta</taxon>
        <taxon>Magnoliopsida</taxon>
        <taxon>eudicotyledons</taxon>
        <taxon>Gunneridae</taxon>
        <taxon>Pentapetalae</taxon>
        <taxon>rosids</taxon>
        <taxon>fabids</taxon>
        <taxon>Malpighiales</taxon>
        <taxon>Salicaceae</taxon>
        <taxon>Saliceae</taxon>
        <taxon>Salix</taxon>
    </lineage>
</organism>
<dbReference type="Pfam" id="PF05498">
    <property type="entry name" value="RALF"/>
    <property type="match status" value="1"/>
</dbReference>
<dbReference type="GO" id="GO:0019722">
    <property type="term" value="P:calcium-mediated signaling"/>
    <property type="evidence" value="ECO:0007669"/>
    <property type="project" value="TreeGrafter"/>
</dbReference>
<dbReference type="InterPro" id="IPR008801">
    <property type="entry name" value="RALF"/>
</dbReference>
<evidence type="ECO:0000256" key="4">
    <source>
        <dbReference type="ARBA" id="ARBA00022702"/>
    </source>
</evidence>
<evidence type="ECO:0000256" key="2">
    <source>
        <dbReference type="ARBA" id="ARBA00009178"/>
    </source>
</evidence>
<dbReference type="Proteomes" id="UP000326939">
    <property type="component" value="Chromosome 13"/>
</dbReference>
<evidence type="ECO:0000256" key="7">
    <source>
        <dbReference type="SAM" id="SignalP"/>
    </source>
</evidence>
<comment type="similarity">
    <text evidence="2">Belongs to the plant rapid alkalinization factor (RALF) family.</text>
</comment>
<dbReference type="AlphaFoldDB" id="A0A5N5KFY2"/>
<dbReference type="GO" id="GO:0009506">
    <property type="term" value="C:plasmodesma"/>
    <property type="evidence" value="ECO:0007669"/>
    <property type="project" value="TreeGrafter"/>
</dbReference>
<sequence>MARFSSCFLISAAVLMILMVMGLPSTVQGSGDHHHHLGWIPTAATTRSSICDKGSIAECMAEEDGEEFEMDTEINRRILATTKYVSYGALQKNNVPCSKRGASYYNCQNGAQANPYSRGCSRITSKLLVSGATLSVTLKCSRVRYNKIHVMGNQIDPHPLQWTPQRSKIFRSESEMTRAGNIRFTTLHQAANFTHAWLSDSCSEPDRIRGYYSYHSPARMVTVIQTPKSICSD</sequence>
<comment type="caution">
    <text evidence="8">The sequence shown here is derived from an EMBL/GenBank/DDBJ whole genome shotgun (WGS) entry which is preliminary data.</text>
</comment>
<dbReference type="PANTHER" id="PTHR33136:SF107">
    <property type="entry name" value="RAPID ALKALINIZATION FACTOR"/>
    <property type="match status" value="1"/>
</dbReference>
<evidence type="ECO:0000256" key="5">
    <source>
        <dbReference type="ARBA" id="ARBA00022729"/>
    </source>
</evidence>
<proteinExistence type="inferred from homology"/>